<evidence type="ECO:0000259" key="1">
    <source>
        <dbReference type="Pfam" id="PF12728"/>
    </source>
</evidence>
<dbReference type="RefSeq" id="WP_159902829.1">
    <property type="nucleotide sequence ID" value="NZ_BAABFX010000022.1"/>
</dbReference>
<comment type="caution">
    <text evidence="2">The sequence shown here is derived from an EMBL/GenBank/DDBJ whole genome shotgun (WGS) entry which is preliminary data.</text>
</comment>
<gene>
    <name evidence="2" type="ORF">GCM10023153_13880</name>
</gene>
<feature type="domain" description="Helix-turn-helix" evidence="1">
    <location>
        <begin position="6"/>
        <end position="53"/>
    </location>
</feature>
<evidence type="ECO:0000313" key="3">
    <source>
        <dbReference type="Proteomes" id="UP001500390"/>
    </source>
</evidence>
<organism evidence="2 3">
    <name type="scientific">Ornithinibacter aureus</name>
    <dbReference type="NCBI Taxonomy" id="622664"/>
    <lineage>
        <taxon>Bacteria</taxon>
        <taxon>Bacillati</taxon>
        <taxon>Actinomycetota</taxon>
        <taxon>Actinomycetes</taxon>
        <taxon>Micrococcales</taxon>
        <taxon>Intrasporangiaceae</taxon>
        <taxon>Ornithinibacter</taxon>
    </lineage>
</organism>
<dbReference type="Pfam" id="PF12728">
    <property type="entry name" value="HTH_17"/>
    <property type="match status" value="1"/>
</dbReference>
<dbReference type="InterPro" id="IPR009061">
    <property type="entry name" value="DNA-bd_dom_put_sf"/>
</dbReference>
<proteinExistence type="predicted"/>
<dbReference type="EMBL" id="BAABFX010000022">
    <property type="protein sequence ID" value="GAA4393652.1"/>
    <property type="molecule type" value="Genomic_DNA"/>
</dbReference>
<dbReference type="Proteomes" id="UP001500390">
    <property type="component" value="Unassembled WGS sequence"/>
</dbReference>
<dbReference type="InterPro" id="IPR041657">
    <property type="entry name" value="HTH_17"/>
</dbReference>
<dbReference type="NCBIfam" id="TIGR01764">
    <property type="entry name" value="excise"/>
    <property type="match status" value="1"/>
</dbReference>
<reference evidence="3" key="1">
    <citation type="journal article" date="2019" name="Int. J. Syst. Evol. Microbiol.">
        <title>The Global Catalogue of Microorganisms (GCM) 10K type strain sequencing project: providing services to taxonomists for standard genome sequencing and annotation.</title>
        <authorList>
            <consortium name="The Broad Institute Genomics Platform"/>
            <consortium name="The Broad Institute Genome Sequencing Center for Infectious Disease"/>
            <person name="Wu L."/>
            <person name="Ma J."/>
        </authorList>
    </citation>
    <scope>NUCLEOTIDE SEQUENCE [LARGE SCALE GENOMIC DNA]</scope>
    <source>
        <strain evidence="3">JCM 17738</strain>
    </source>
</reference>
<sequence length="67" mass="7225">MEDKMLYTLTDVAAALSVGRSKVYELVRCGALPSVRIGGSRWVRGEDLATYVDSLELVPAARLAGAR</sequence>
<accession>A0ABP8JNP6</accession>
<protein>
    <recommendedName>
        <fullName evidence="1">Helix-turn-helix domain-containing protein</fullName>
    </recommendedName>
</protein>
<dbReference type="SUPFAM" id="SSF46955">
    <property type="entry name" value="Putative DNA-binding domain"/>
    <property type="match status" value="1"/>
</dbReference>
<dbReference type="InterPro" id="IPR010093">
    <property type="entry name" value="SinI_DNA-bd"/>
</dbReference>
<name>A0ABP8JNP6_9MICO</name>
<keyword evidence="3" id="KW-1185">Reference proteome</keyword>
<evidence type="ECO:0000313" key="2">
    <source>
        <dbReference type="EMBL" id="GAA4393652.1"/>
    </source>
</evidence>